<organism evidence="5 6">
    <name type="scientific">Paenibacillus radicis</name>
    <name type="common">ex Gao et al. 2016</name>
    <dbReference type="NCBI Taxonomy" id="1737354"/>
    <lineage>
        <taxon>Bacteria</taxon>
        <taxon>Bacillati</taxon>
        <taxon>Bacillota</taxon>
        <taxon>Bacilli</taxon>
        <taxon>Bacillales</taxon>
        <taxon>Paenibacillaceae</taxon>
        <taxon>Paenibacillus</taxon>
    </lineage>
</organism>
<dbReference type="InterPro" id="IPR000835">
    <property type="entry name" value="HTH_MarR-typ"/>
</dbReference>
<dbReference type="PROSITE" id="PS50995">
    <property type="entry name" value="HTH_MARR_2"/>
    <property type="match status" value="1"/>
</dbReference>
<evidence type="ECO:0000313" key="6">
    <source>
        <dbReference type="Proteomes" id="UP000600247"/>
    </source>
</evidence>
<dbReference type="PRINTS" id="PR00598">
    <property type="entry name" value="HTHMARR"/>
</dbReference>
<evidence type="ECO:0000259" key="4">
    <source>
        <dbReference type="PROSITE" id="PS50995"/>
    </source>
</evidence>
<evidence type="ECO:0000256" key="1">
    <source>
        <dbReference type="ARBA" id="ARBA00023015"/>
    </source>
</evidence>
<reference evidence="5 6" key="1">
    <citation type="journal article" date="2014" name="Int. J. Syst. Evol. Microbiol.">
        <title>Complete genome sequence of Corynebacterium casei LMG S-19264T (=DSM 44701T), isolated from a smear-ripened cheese.</title>
        <authorList>
            <consortium name="US DOE Joint Genome Institute (JGI-PGF)"/>
            <person name="Walter F."/>
            <person name="Albersmeier A."/>
            <person name="Kalinowski J."/>
            <person name="Ruckert C."/>
        </authorList>
    </citation>
    <scope>NUCLEOTIDE SEQUENCE [LARGE SCALE GENOMIC DNA]</scope>
    <source>
        <strain evidence="5 6">CGMCC 1.15286</strain>
    </source>
</reference>
<dbReference type="PANTHER" id="PTHR42756">
    <property type="entry name" value="TRANSCRIPTIONAL REGULATOR, MARR"/>
    <property type="match status" value="1"/>
</dbReference>
<dbReference type="GO" id="GO:0003700">
    <property type="term" value="F:DNA-binding transcription factor activity"/>
    <property type="evidence" value="ECO:0007669"/>
    <property type="project" value="InterPro"/>
</dbReference>
<keyword evidence="6" id="KW-1185">Reference proteome</keyword>
<dbReference type="SMART" id="SM00347">
    <property type="entry name" value="HTH_MARR"/>
    <property type="match status" value="1"/>
</dbReference>
<dbReference type="Pfam" id="PF12802">
    <property type="entry name" value="MarR_2"/>
    <property type="match status" value="1"/>
</dbReference>
<dbReference type="GO" id="GO:0003677">
    <property type="term" value="F:DNA binding"/>
    <property type="evidence" value="ECO:0007669"/>
    <property type="project" value="UniProtKB-KW"/>
</dbReference>
<proteinExistence type="predicted"/>
<dbReference type="InterPro" id="IPR036390">
    <property type="entry name" value="WH_DNA-bd_sf"/>
</dbReference>
<dbReference type="EMBL" id="BMHY01000019">
    <property type="protein sequence ID" value="GGG88143.1"/>
    <property type="molecule type" value="Genomic_DNA"/>
</dbReference>
<dbReference type="Proteomes" id="UP000600247">
    <property type="component" value="Unassembled WGS sequence"/>
</dbReference>
<dbReference type="PANTHER" id="PTHR42756:SF1">
    <property type="entry name" value="TRANSCRIPTIONAL REPRESSOR OF EMRAB OPERON"/>
    <property type="match status" value="1"/>
</dbReference>
<gene>
    <name evidence="5" type="ORF">GCM10010918_53260</name>
</gene>
<sequence length="148" mass="16675">MDNNNKYETPSLSHSFGRLILQLRKLERQPRTFEGIGPLTPSELHTIDAIGPEGSVLMSELAARLGITKGAVTQLIARLETKELVVRSMHPTDQRSTLISLTVQGKAAYMMHEELHQAFYKQLQTQMSPEEIAIFAKTIDKFIFALDH</sequence>
<evidence type="ECO:0000256" key="3">
    <source>
        <dbReference type="ARBA" id="ARBA00023163"/>
    </source>
</evidence>
<keyword evidence="1" id="KW-0805">Transcription regulation</keyword>
<dbReference type="InterPro" id="IPR036388">
    <property type="entry name" value="WH-like_DNA-bd_sf"/>
</dbReference>
<evidence type="ECO:0000256" key="2">
    <source>
        <dbReference type="ARBA" id="ARBA00023125"/>
    </source>
</evidence>
<evidence type="ECO:0000313" key="5">
    <source>
        <dbReference type="EMBL" id="GGG88143.1"/>
    </source>
</evidence>
<name>A0A917HSJ2_9BACL</name>
<dbReference type="RefSeq" id="WP_188892720.1">
    <property type="nucleotide sequence ID" value="NZ_BMHY01000019.1"/>
</dbReference>
<dbReference type="AlphaFoldDB" id="A0A917HSJ2"/>
<protein>
    <recommendedName>
        <fullName evidence="4">HTH marR-type domain-containing protein</fullName>
    </recommendedName>
</protein>
<dbReference type="Gene3D" id="1.10.10.10">
    <property type="entry name" value="Winged helix-like DNA-binding domain superfamily/Winged helix DNA-binding domain"/>
    <property type="match status" value="1"/>
</dbReference>
<feature type="domain" description="HTH marR-type" evidence="4">
    <location>
        <begin position="9"/>
        <end position="144"/>
    </location>
</feature>
<keyword evidence="3" id="KW-0804">Transcription</keyword>
<comment type="caution">
    <text evidence="5">The sequence shown here is derived from an EMBL/GenBank/DDBJ whole genome shotgun (WGS) entry which is preliminary data.</text>
</comment>
<keyword evidence="2" id="KW-0238">DNA-binding</keyword>
<accession>A0A917HSJ2</accession>
<dbReference type="SUPFAM" id="SSF46785">
    <property type="entry name" value="Winged helix' DNA-binding domain"/>
    <property type="match status" value="1"/>
</dbReference>